<feature type="compositionally biased region" description="Basic residues" evidence="7">
    <location>
        <begin position="436"/>
        <end position="448"/>
    </location>
</feature>
<dbReference type="GO" id="GO:0030687">
    <property type="term" value="C:preribosome, large subunit precursor"/>
    <property type="evidence" value="ECO:0007669"/>
    <property type="project" value="TreeGrafter"/>
</dbReference>
<dbReference type="GO" id="GO:0034399">
    <property type="term" value="C:nuclear periphery"/>
    <property type="evidence" value="ECO:0007669"/>
    <property type="project" value="TreeGrafter"/>
</dbReference>
<dbReference type="PANTHER" id="PTHR13028">
    <property type="entry name" value="RRNA PROCESSING PROTEIN EBNA1-BINDING PROTEIN-RELATED"/>
    <property type="match status" value="1"/>
</dbReference>
<keyword evidence="8" id="KW-1185">Reference proteome</keyword>
<evidence type="ECO:0000256" key="5">
    <source>
        <dbReference type="ARBA" id="ARBA00023242"/>
    </source>
</evidence>
<feature type="compositionally biased region" description="Basic and acidic residues" evidence="7">
    <location>
        <begin position="31"/>
        <end position="50"/>
    </location>
</feature>
<dbReference type="AlphaFoldDB" id="A0A6P8B528"/>
<dbReference type="GO" id="GO:0005730">
    <property type="term" value="C:nucleolus"/>
    <property type="evidence" value="ECO:0007669"/>
    <property type="project" value="UniProtKB-SubCell"/>
</dbReference>
<evidence type="ECO:0000256" key="3">
    <source>
        <dbReference type="ARBA" id="ARBA00022517"/>
    </source>
</evidence>
<feature type="coiled-coil region" evidence="6">
    <location>
        <begin position="231"/>
        <end position="258"/>
    </location>
</feature>
<dbReference type="Proteomes" id="UP000515153">
    <property type="component" value="Chromosome I"/>
</dbReference>
<name>A0A6P8B528_PYRGI</name>
<dbReference type="Pfam" id="PF05890">
    <property type="entry name" value="Ebp2"/>
    <property type="match status" value="1"/>
</dbReference>
<evidence type="ECO:0000313" key="8">
    <source>
        <dbReference type="Proteomes" id="UP000515153"/>
    </source>
</evidence>
<dbReference type="GO" id="GO:0006364">
    <property type="term" value="P:rRNA processing"/>
    <property type="evidence" value="ECO:0007669"/>
    <property type="project" value="TreeGrafter"/>
</dbReference>
<proteinExistence type="inferred from homology"/>
<feature type="compositionally biased region" description="Basic and acidic residues" evidence="7">
    <location>
        <begin position="125"/>
        <end position="134"/>
    </location>
</feature>
<dbReference type="InterPro" id="IPR008610">
    <property type="entry name" value="Ebp2"/>
</dbReference>
<gene>
    <name evidence="9" type="ORF">PgNI_05599</name>
</gene>
<protein>
    <submittedName>
        <fullName evidence="9">Uncharacterized protein</fullName>
    </submittedName>
</protein>
<evidence type="ECO:0000256" key="7">
    <source>
        <dbReference type="SAM" id="MobiDB-lite"/>
    </source>
</evidence>
<feature type="compositionally biased region" description="Acidic residues" evidence="7">
    <location>
        <begin position="79"/>
        <end position="93"/>
    </location>
</feature>
<feature type="compositionally biased region" description="Acidic residues" evidence="7">
    <location>
        <begin position="51"/>
        <end position="72"/>
    </location>
</feature>
<keyword evidence="3" id="KW-0690">Ribosome biogenesis</keyword>
<reference evidence="9" key="2">
    <citation type="submission" date="2019-10" db="EMBL/GenBank/DDBJ databases">
        <authorList>
            <consortium name="NCBI Genome Project"/>
        </authorList>
    </citation>
    <scope>NUCLEOTIDE SEQUENCE</scope>
    <source>
        <strain evidence="9">NI907</strain>
    </source>
</reference>
<feature type="region of interest" description="Disordered" evidence="7">
    <location>
        <begin position="30"/>
        <end position="178"/>
    </location>
</feature>
<evidence type="ECO:0000256" key="4">
    <source>
        <dbReference type="ARBA" id="ARBA00023054"/>
    </source>
</evidence>
<evidence type="ECO:0000256" key="1">
    <source>
        <dbReference type="ARBA" id="ARBA00004604"/>
    </source>
</evidence>
<dbReference type="OrthoDB" id="443772at2759"/>
<sequence>MVHKSKLKLALAAEKGLDYRKIKEKRKVKANLKEKEKKKAERAKRERGDDAESEEEEDEEWQDEEESDEDGVENGLFDMEAEESDDDDGDDDKEINLGNLEDSETDSESEVEMEAKIIRPKKSKDKKETKDRTSKKTKPAAAANDDDEDDEEDDDDDDEDIPMSDLEDLPEDDKSDLVPHQRLTINNTTALLAALKRIALPTDGTVPFATHMCLTPAPGTAPTEASIPDVSDDLARELALYKQSLDAAKRARQLLRAEGVPFTRPGDYFAEMVKPDEHMEKVKAKLVEDATAKKAAAEARKLRDLKKFGKQVQVAKLQERAKAKKDTLEKIKDLKRKRQEGGSSALGEREADIFDVAVENELKKPSGGKRNSAFGDRNRDEPNRKRQKKNDKYGFGGKKKYSKSGDAMSSGDLSGFSVGRMKGKGGKGAKSAPRPGKSKRVAMASKRK</sequence>
<dbReference type="GO" id="GO:0042273">
    <property type="term" value="P:ribosomal large subunit biogenesis"/>
    <property type="evidence" value="ECO:0007669"/>
    <property type="project" value="TreeGrafter"/>
</dbReference>
<comment type="subcellular location">
    <subcellularLocation>
        <location evidence="1">Nucleus</location>
        <location evidence="1">Nucleolus</location>
    </subcellularLocation>
</comment>
<evidence type="ECO:0000256" key="2">
    <source>
        <dbReference type="ARBA" id="ARBA00007336"/>
    </source>
</evidence>
<feature type="compositionally biased region" description="Acidic residues" evidence="7">
    <location>
        <begin position="144"/>
        <end position="174"/>
    </location>
</feature>
<keyword evidence="4 6" id="KW-0175">Coiled coil</keyword>
<dbReference type="RefSeq" id="XP_030982119.1">
    <property type="nucleotide sequence ID" value="XM_031125630.1"/>
</dbReference>
<reference evidence="8 9" key="1">
    <citation type="journal article" date="2019" name="Mol. Biol. Evol.">
        <title>Blast fungal genomes show frequent chromosomal changes, gene gains and losses, and effector gene turnover.</title>
        <authorList>
            <person name="Gomez Luciano L.B."/>
            <person name="Jason Tsai I."/>
            <person name="Chuma I."/>
            <person name="Tosa Y."/>
            <person name="Chen Y.H."/>
            <person name="Li J.Y."/>
            <person name="Li M.Y."/>
            <person name="Jade Lu M.Y."/>
            <person name="Nakayashiki H."/>
            <person name="Li W.H."/>
        </authorList>
    </citation>
    <scope>NUCLEOTIDE SEQUENCE [LARGE SCALE GENOMIC DNA]</scope>
    <source>
        <strain evidence="8 9">NI907</strain>
    </source>
</reference>
<comment type="similarity">
    <text evidence="2">Belongs to the EBP2 family.</text>
</comment>
<evidence type="ECO:0000256" key="6">
    <source>
        <dbReference type="SAM" id="Coils"/>
    </source>
</evidence>
<dbReference type="GeneID" id="41960539"/>
<reference evidence="9" key="3">
    <citation type="submission" date="2025-08" db="UniProtKB">
        <authorList>
            <consortium name="RefSeq"/>
        </authorList>
    </citation>
    <scope>IDENTIFICATION</scope>
    <source>
        <strain evidence="9">NI907</strain>
    </source>
</reference>
<feature type="region of interest" description="Disordered" evidence="7">
    <location>
        <begin position="358"/>
        <end position="448"/>
    </location>
</feature>
<dbReference type="KEGG" id="pgri:PgNI_05599"/>
<evidence type="ECO:0000313" key="9">
    <source>
        <dbReference type="RefSeq" id="XP_030982119.1"/>
    </source>
</evidence>
<organism evidence="8 9">
    <name type="scientific">Pyricularia grisea</name>
    <name type="common">Crabgrass-specific blast fungus</name>
    <name type="synonym">Magnaporthe grisea</name>
    <dbReference type="NCBI Taxonomy" id="148305"/>
    <lineage>
        <taxon>Eukaryota</taxon>
        <taxon>Fungi</taxon>
        <taxon>Dikarya</taxon>
        <taxon>Ascomycota</taxon>
        <taxon>Pezizomycotina</taxon>
        <taxon>Sordariomycetes</taxon>
        <taxon>Sordariomycetidae</taxon>
        <taxon>Magnaporthales</taxon>
        <taxon>Pyriculariaceae</taxon>
        <taxon>Pyricularia</taxon>
    </lineage>
</organism>
<feature type="compositionally biased region" description="Acidic residues" evidence="7">
    <location>
        <begin position="101"/>
        <end position="112"/>
    </location>
</feature>
<accession>A0A6P8B528</accession>
<keyword evidence="5" id="KW-0539">Nucleus</keyword>
<dbReference type="PANTHER" id="PTHR13028:SF0">
    <property type="entry name" value="RRNA-PROCESSING PROTEIN EBP2-RELATED"/>
    <property type="match status" value="1"/>
</dbReference>